<gene>
    <name evidence="5" type="ORF">DCC81_17345</name>
</gene>
<evidence type="ECO:0000313" key="5">
    <source>
        <dbReference type="EMBL" id="PUZ26009.1"/>
    </source>
</evidence>
<accession>A0A2T7BI98</accession>
<dbReference type="AlphaFoldDB" id="A0A2T7BI98"/>
<evidence type="ECO:0000256" key="3">
    <source>
        <dbReference type="ARBA" id="ARBA00022748"/>
    </source>
</evidence>
<keyword evidence="2" id="KW-0349">Heme</keyword>
<dbReference type="InterPro" id="IPR012340">
    <property type="entry name" value="NA-bd_OB-fold"/>
</dbReference>
<evidence type="ECO:0000313" key="6">
    <source>
        <dbReference type="Proteomes" id="UP000244450"/>
    </source>
</evidence>
<protein>
    <submittedName>
        <fullName evidence="5">Cytochrome C biogenesis protein</fullName>
    </submittedName>
</protein>
<dbReference type="SUPFAM" id="SSF82093">
    <property type="entry name" value="Heme chaperone CcmE"/>
    <property type="match status" value="1"/>
</dbReference>
<keyword evidence="2" id="KW-0408">Iron</keyword>
<reference evidence="5 6" key="1">
    <citation type="submission" date="2018-04" db="EMBL/GenBank/DDBJ databases">
        <title>Chitinophaga fuyangensis sp. nov., isolated from soil in a chemical factory.</title>
        <authorList>
            <person name="Chen K."/>
        </authorList>
    </citation>
    <scope>NUCLEOTIDE SEQUENCE [LARGE SCALE GENOMIC DNA]</scope>
    <source>
        <strain evidence="5 6">LY-1</strain>
    </source>
</reference>
<evidence type="ECO:0000256" key="4">
    <source>
        <dbReference type="ARBA" id="ARBA00023136"/>
    </source>
</evidence>
<evidence type="ECO:0000256" key="1">
    <source>
        <dbReference type="ARBA" id="ARBA00004370"/>
    </source>
</evidence>
<evidence type="ECO:0000256" key="2">
    <source>
        <dbReference type="ARBA" id="ARBA00022617"/>
    </source>
</evidence>
<dbReference type="InterPro" id="IPR004329">
    <property type="entry name" value="CcmE"/>
</dbReference>
<dbReference type="GO" id="GO:0017004">
    <property type="term" value="P:cytochrome complex assembly"/>
    <property type="evidence" value="ECO:0007669"/>
    <property type="project" value="UniProtKB-KW"/>
</dbReference>
<dbReference type="GO" id="GO:0017003">
    <property type="term" value="P:protein-heme linkage"/>
    <property type="evidence" value="ECO:0007669"/>
    <property type="project" value="InterPro"/>
</dbReference>
<name>A0A2T7BI98_9BACT</name>
<keyword evidence="3" id="KW-0201">Cytochrome c-type biogenesis</keyword>
<dbReference type="GO" id="GO:0005886">
    <property type="term" value="C:plasma membrane"/>
    <property type="evidence" value="ECO:0007669"/>
    <property type="project" value="InterPro"/>
</dbReference>
<keyword evidence="4" id="KW-0472">Membrane</keyword>
<dbReference type="OrthoDB" id="1524250at2"/>
<dbReference type="RefSeq" id="WP_108687846.1">
    <property type="nucleotide sequence ID" value="NZ_QCYK01000002.1"/>
</dbReference>
<comment type="caution">
    <text evidence="5">The sequence shown here is derived from an EMBL/GenBank/DDBJ whole genome shotgun (WGS) entry which is preliminary data.</text>
</comment>
<dbReference type="Pfam" id="PF03100">
    <property type="entry name" value="CcmE"/>
    <property type="match status" value="1"/>
</dbReference>
<dbReference type="InterPro" id="IPR036127">
    <property type="entry name" value="CcmE-like_sf"/>
</dbReference>
<keyword evidence="2" id="KW-0479">Metal-binding</keyword>
<keyword evidence="6" id="KW-1185">Reference proteome</keyword>
<comment type="subcellular location">
    <subcellularLocation>
        <location evidence="1">Membrane</location>
    </subcellularLocation>
</comment>
<dbReference type="Gene3D" id="2.40.50.140">
    <property type="entry name" value="Nucleic acid-binding proteins"/>
    <property type="match status" value="1"/>
</dbReference>
<sequence>MKKTNIILLVLVAVCIAVIVTMVGDFSTYETFATAKASEGKDFRVISVLDTSRAMEYNALKDANRFTFYAKDKAGEVHKVIFSGTKPTDFEKAESVVLLGNMKADGDFHCREIQMKCPSKYKKDQVVVGKNVM</sequence>
<organism evidence="5 6">
    <name type="scientific">Chitinophaga parva</name>
    <dbReference type="NCBI Taxonomy" id="2169414"/>
    <lineage>
        <taxon>Bacteria</taxon>
        <taxon>Pseudomonadati</taxon>
        <taxon>Bacteroidota</taxon>
        <taxon>Chitinophagia</taxon>
        <taxon>Chitinophagales</taxon>
        <taxon>Chitinophagaceae</taxon>
        <taxon>Chitinophaga</taxon>
    </lineage>
</organism>
<dbReference type="EMBL" id="QCYK01000002">
    <property type="protein sequence ID" value="PUZ26009.1"/>
    <property type="molecule type" value="Genomic_DNA"/>
</dbReference>
<proteinExistence type="predicted"/>
<dbReference type="GO" id="GO:0020037">
    <property type="term" value="F:heme binding"/>
    <property type="evidence" value="ECO:0007669"/>
    <property type="project" value="InterPro"/>
</dbReference>
<dbReference type="Proteomes" id="UP000244450">
    <property type="component" value="Unassembled WGS sequence"/>
</dbReference>